<dbReference type="PANTHER" id="PTHR43019">
    <property type="entry name" value="SERINE ENDOPROTEASE DEGS"/>
    <property type="match status" value="1"/>
</dbReference>
<dbReference type="AlphaFoldDB" id="A0A2S8GIR8"/>
<keyword evidence="2" id="KW-0645">Protease</keyword>
<evidence type="ECO:0000256" key="1">
    <source>
        <dbReference type="SAM" id="SignalP"/>
    </source>
</evidence>
<dbReference type="GO" id="GO:0008233">
    <property type="term" value="F:peptidase activity"/>
    <property type="evidence" value="ECO:0007669"/>
    <property type="project" value="UniProtKB-KW"/>
</dbReference>
<evidence type="ECO:0000313" key="2">
    <source>
        <dbReference type="EMBL" id="PQO44250.1"/>
    </source>
</evidence>
<dbReference type="SUPFAM" id="SSF50494">
    <property type="entry name" value="Trypsin-like serine proteases"/>
    <property type="match status" value="1"/>
</dbReference>
<dbReference type="InterPro" id="IPR009003">
    <property type="entry name" value="Peptidase_S1_PA"/>
</dbReference>
<feature type="chain" id="PRO_5015740736" evidence="1">
    <location>
        <begin position="33"/>
        <end position="396"/>
    </location>
</feature>
<proteinExistence type="predicted"/>
<dbReference type="Gene3D" id="2.40.10.120">
    <property type="match status" value="1"/>
</dbReference>
<gene>
    <name evidence="2" type="ORF">C5Y93_20010</name>
</gene>
<evidence type="ECO:0000313" key="3">
    <source>
        <dbReference type="Proteomes" id="UP000237819"/>
    </source>
</evidence>
<name>A0A2S8GIR8_9BACT</name>
<keyword evidence="2" id="KW-0378">Hydrolase</keyword>
<dbReference type="PANTHER" id="PTHR43019:SF62">
    <property type="entry name" value="SERINE ENDOPROTEASE DEGS"/>
    <property type="match status" value="1"/>
</dbReference>
<organism evidence="2 3">
    <name type="scientific">Blastopirellula marina</name>
    <dbReference type="NCBI Taxonomy" id="124"/>
    <lineage>
        <taxon>Bacteria</taxon>
        <taxon>Pseudomonadati</taxon>
        <taxon>Planctomycetota</taxon>
        <taxon>Planctomycetia</taxon>
        <taxon>Pirellulales</taxon>
        <taxon>Pirellulaceae</taxon>
        <taxon>Blastopirellula</taxon>
    </lineage>
</organism>
<reference evidence="2 3" key="1">
    <citation type="submission" date="2018-02" db="EMBL/GenBank/DDBJ databases">
        <title>Comparative genomes isolates from brazilian mangrove.</title>
        <authorList>
            <person name="Araujo J.E."/>
            <person name="Taketani R.G."/>
            <person name="Silva M.C.P."/>
            <person name="Loureco M.V."/>
            <person name="Andreote F.D."/>
        </authorList>
    </citation>
    <scope>NUCLEOTIDE SEQUENCE [LARGE SCALE GENOMIC DNA]</scope>
    <source>
        <strain evidence="2 3">Nap-Phe MGV</strain>
    </source>
</reference>
<accession>A0A2S8GIR8</accession>
<keyword evidence="1" id="KW-0732">Signal</keyword>
<protein>
    <submittedName>
        <fullName evidence="2">Serine protease</fullName>
    </submittedName>
</protein>
<dbReference type="EMBL" id="PUHZ01000020">
    <property type="protein sequence ID" value="PQO44250.1"/>
    <property type="molecule type" value="Genomic_DNA"/>
</dbReference>
<dbReference type="Pfam" id="PF13365">
    <property type="entry name" value="Trypsin_2"/>
    <property type="match status" value="1"/>
</dbReference>
<sequence length="396" mass="42987">MVKAMKTLTKTCITAAVAALLTFSGLVSTSRADSTVYEKTLKSTAWVLAKTGGETSSGTGVLVDAEKKLLVTNFHVVGDARAAVIFFADLSEGKPQVERTHYLKNVKKLGIRGRVIAIDRKRDLALIELDKIPAGVTAISLSTDGIGPGEDVQSIGNPGSTDALWVYTSGTVRSVYQKQFRTGAGEHDFKVVETQSPINSGDSGGPVVNNQGELVAISQAIAPKARLVSYSVDISEVKEFLNGPWKLAPIPADELLKKTELEFTTHESGHYEVKFGEKDYGNQSVFMTKEVEYYERADVRKVWSLAAKLNSAPSVETTMKLLAQNGQTKIGAWSIERTESGEYLVIYTVKIDATATPDAVKSTMQYVAKLTNVSKKDLIPQESIQNASETLDSWLK</sequence>
<feature type="signal peptide" evidence="1">
    <location>
        <begin position="1"/>
        <end position="32"/>
    </location>
</feature>
<dbReference type="Proteomes" id="UP000237819">
    <property type="component" value="Unassembled WGS sequence"/>
</dbReference>
<comment type="caution">
    <text evidence="2">The sequence shown here is derived from an EMBL/GenBank/DDBJ whole genome shotgun (WGS) entry which is preliminary data.</text>
</comment>
<dbReference type="OrthoDB" id="290751at2"/>
<dbReference type="GO" id="GO:0006508">
    <property type="term" value="P:proteolysis"/>
    <property type="evidence" value="ECO:0007669"/>
    <property type="project" value="UniProtKB-KW"/>
</dbReference>